<keyword evidence="2" id="KW-1185">Reference proteome</keyword>
<reference evidence="1" key="1">
    <citation type="submission" date="2019-05" db="EMBL/GenBank/DDBJ databases">
        <title>Revised genome assembly of Burkholderiaceae (previously Ralstonia) sp. PBA.</title>
        <authorList>
            <person name="Gan H.M."/>
        </authorList>
    </citation>
    <scope>NUCLEOTIDE SEQUENCE</scope>
    <source>
        <strain evidence="1">PBA</strain>
    </source>
</reference>
<sequence length="311" mass="33515">MSKRLSARSARLSVLLAASLLFAATPALPAPVSVVDDAGHTVTLAQPARRVLTLSPHTTELVFAAGGGDRIVGTVTYSDYPPAARDIPRVGDNKAFDLERIAAMKPDLAVVWRHGNAQGQLAVLAKLGIPVFYSDPRRLDQLPLTLERLGMLVGTADSAHRAATAYRQRLAALRQTYAGRPPVVVFYQVWEQPLMTLNGEHMVSDVMAACGGRNLFAAEALLVPTVSTEAVVAGNPEAIVTASMGATQASRPLVDLQHWKRWSGMTAVQRNNLFTIDGDLINRQGPRILDATEILCKQLDTARSRRPAGTR</sequence>
<comment type="caution">
    <text evidence="1">The sequence shown here is derived from an EMBL/GenBank/DDBJ whole genome shotgun (WGS) entry which is preliminary data.</text>
</comment>
<name>A0ACD3SKZ5_9BURK</name>
<dbReference type="Proteomes" id="UP000004277">
    <property type="component" value="Unassembled WGS sequence"/>
</dbReference>
<organism evidence="1 2">
    <name type="scientific">Imbroritus primus</name>
    <dbReference type="NCBI Taxonomy" id="3058603"/>
    <lineage>
        <taxon>Bacteria</taxon>
        <taxon>Pseudomonadati</taxon>
        <taxon>Pseudomonadota</taxon>
        <taxon>Betaproteobacteria</taxon>
        <taxon>Burkholderiales</taxon>
        <taxon>Burkholderiaceae</taxon>
        <taxon>Imbroritus</taxon>
    </lineage>
</organism>
<accession>A0ACD3SKZ5</accession>
<gene>
    <name evidence="1" type="ORF">MW7_016800</name>
</gene>
<protein>
    <submittedName>
        <fullName evidence="1">Cobalamin-binding protein</fullName>
    </submittedName>
</protein>
<dbReference type="EMBL" id="AKCV02000026">
    <property type="protein sequence ID" value="TMS56909.1"/>
    <property type="molecule type" value="Genomic_DNA"/>
</dbReference>
<evidence type="ECO:0000313" key="1">
    <source>
        <dbReference type="EMBL" id="TMS56909.1"/>
    </source>
</evidence>
<proteinExistence type="predicted"/>
<evidence type="ECO:0000313" key="2">
    <source>
        <dbReference type="Proteomes" id="UP000004277"/>
    </source>
</evidence>